<evidence type="ECO:0000256" key="3">
    <source>
        <dbReference type="ARBA" id="ARBA00022553"/>
    </source>
</evidence>
<dbReference type="OMA" id="QEAQGDQ"/>
<feature type="repeat" description="ANK" evidence="9">
    <location>
        <begin position="46"/>
        <end position="78"/>
    </location>
</feature>
<dbReference type="GeneID" id="110979715"/>
<comment type="subcellular location">
    <subcellularLocation>
        <location evidence="1">Nucleus</location>
    </subcellularLocation>
</comment>
<evidence type="ECO:0000313" key="11">
    <source>
        <dbReference type="RefSeq" id="XP_022091447.1"/>
    </source>
</evidence>
<dbReference type="AlphaFoldDB" id="A0A8B7YFT0"/>
<dbReference type="RefSeq" id="XP_022091447.1">
    <property type="nucleotide sequence ID" value="XM_022235755.1"/>
</dbReference>
<dbReference type="Gene3D" id="1.25.40.20">
    <property type="entry name" value="Ankyrin repeat-containing domain"/>
    <property type="match status" value="1"/>
</dbReference>
<dbReference type="GO" id="GO:0043124">
    <property type="term" value="P:negative regulation of canonical NF-kappaB signal transduction"/>
    <property type="evidence" value="ECO:0007669"/>
    <property type="project" value="InterPro"/>
</dbReference>
<dbReference type="PANTHER" id="PTHR15263:SF1">
    <property type="entry name" value="NF-KAPPA-B INHIBITOR-LIKE PROTEIN 1"/>
    <property type="match status" value="1"/>
</dbReference>
<dbReference type="PROSITE" id="PS50297">
    <property type="entry name" value="ANK_REP_REGION"/>
    <property type="match status" value="1"/>
</dbReference>
<evidence type="ECO:0000256" key="7">
    <source>
        <dbReference type="ARBA" id="ARBA00030621"/>
    </source>
</evidence>
<dbReference type="KEGG" id="aplc:110979715"/>
<evidence type="ECO:0000256" key="2">
    <source>
        <dbReference type="ARBA" id="ARBA00014259"/>
    </source>
</evidence>
<evidence type="ECO:0000256" key="6">
    <source>
        <dbReference type="ARBA" id="ARBA00023242"/>
    </source>
</evidence>
<keyword evidence="5 9" id="KW-0040">ANK repeat</keyword>
<dbReference type="Proteomes" id="UP000694845">
    <property type="component" value="Unplaced"/>
</dbReference>
<proteinExistence type="predicted"/>
<dbReference type="InterPro" id="IPR036770">
    <property type="entry name" value="Ankyrin_rpt-contain_sf"/>
</dbReference>
<dbReference type="OrthoDB" id="412109at2759"/>
<accession>A0A8B7YFT0</accession>
<evidence type="ECO:0000256" key="1">
    <source>
        <dbReference type="ARBA" id="ARBA00004123"/>
    </source>
</evidence>
<evidence type="ECO:0000256" key="8">
    <source>
        <dbReference type="ARBA" id="ARBA00030802"/>
    </source>
</evidence>
<dbReference type="PROSITE" id="PS50088">
    <property type="entry name" value="ANK_REPEAT"/>
    <property type="match status" value="1"/>
</dbReference>
<keyword evidence="10" id="KW-1185">Reference proteome</keyword>
<reference evidence="11" key="1">
    <citation type="submission" date="2025-08" db="UniProtKB">
        <authorList>
            <consortium name="RefSeq"/>
        </authorList>
    </citation>
    <scope>IDENTIFICATION</scope>
</reference>
<protein>
    <recommendedName>
        <fullName evidence="2">NF-kappa-B inhibitor-like protein 1</fullName>
    </recommendedName>
    <alternativeName>
        <fullName evidence="7">Inhibitor of kappa B-like protein</fullName>
    </alternativeName>
    <alternativeName>
        <fullName evidence="8">Nuclear factor of kappa light polypeptide gene enhancer in B-cells inhibitor-like 1</fullName>
    </alternativeName>
</protein>
<dbReference type="SMART" id="SM00248">
    <property type="entry name" value="ANK"/>
    <property type="match status" value="2"/>
</dbReference>
<dbReference type="Pfam" id="PF12796">
    <property type="entry name" value="Ank_2"/>
    <property type="match status" value="1"/>
</dbReference>
<evidence type="ECO:0000313" key="10">
    <source>
        <dbReference type="Proteomes" id="UP000694845"/>
    </source>
</evidence>
<keyword evidence="3" id="KW-0597">Phosphoprotein</keyword>
<dbReference type="GO" id="GO:0005634">
    <property type="term" value="C:nucleus"/>
    <property type="evidence" value="ECO:0007669"/>
    <property type="project" value="UniProtKB-SubCell"/>
</dbReference>
<keyword evidence="6" id="KW-0539">Nucleus</keyword>
<gene>
    <name evidence="11" type="primary">LOC110979715</name>
</gene>
<name>A0A8B7YFT0_ACAPL</name>
<dbReference type="PANTHER" id="PTHR15263">
    <property type="entry name" value="I-KAPPA-B-LIKE PROTEIN IKBL"/>
    <property type="match status" value="1"/>
</dbReference>
<sequence>MGRSKVEKMFDYVSQGEVSRLKSFLKRHHGDRRLDVNATLPGRANRQRTVLHVVCASGDDAMLRLLMKYGARADVQDSYGDTPLHLALQRVLHGHKYVAGICDILNALNVLFFDDFLWCRHLKAEYLQRCAEVFGGEGQETNQLGLEDVPWPCRHGNADKMMEVLLCDVDRGDAAELKRFVRSQQLLWHPDKFLQKCGGRLAEGERDKILERVTQLSQALNQLGEDDKQN</sequence>
<evidence type="ECO:0000256" key="9">
    <source>
        <dbReference type="PROSITE-ProRule" id="PRU00023"/>
    </source>
</evidence>
<evidence type="ECO:0000256" key="4">
    <source>
        <dbReference type="ARBA" id="ARBA00022737"/>
    </source>
</evidence>
<organism evidence="10 11">
    <name type="scientific">Acanthaster planci</name>
    <name type="common">Crown-of-thorns starfish</name>
    <dbReference type="NCBI Taxonomy" id="133434"/>
    <lineage>
        <taxon>Eukaryota</taxon>
        <taxon>Metazoa</taxon>
        <taxon>Echinodermata</taxon>
        <taxon>Eleutherozoa</taxon>
        <taxon>Asterozoa</taxon>
        <taxon>Asteroidea</taxon>
        <taxon>Valvatacea</taxon>
        <taxon>Valvatida</taxon>
        <taxon>Acanthasteridae</taxon>
        <taxon>Acanthaster</taxon>
    </lineage>
</organism>
<evidence type="ECO:0000256" key="5">
    <source>
        <dbReference type="ARBA" id="ARBA00023043"/>
    </source>
</evidence>
<dbReference type="SUPFAM" id="SSF48403">
    <property type="entry name" value="Ankyrin repeat"/>
    <property type="match status" value="1"/>
</dbReference>
<dbReference type="InterPro" id="IPR038753">
    <property type="entry name" value="NFKBIL1"/>
</dbReference>
<keyword evidence="4" id="KW-0677">Repeat</keyword>
<dbReference type="InterPro" id="IPR002110">
    <property type="entry name" value="Ankyrin_rpt"/>
</dbReference>